<organism evidence="11 12">
    <name type="scientific">Breznakiella homolactica</name>
    <dbReference type="NCBI Taxonomy" id="2798577"/>
    <lineage>
        <taxon>Bacteria</taxon>
        <taxon>Pseudomonadati</taxon>
        <taxon>Spirochaetota</taxon>
        <taxon>Spirochaetia</taxon>
        <taxon>Spirochaetales</taxon>
        <taxon>Breznakiellaceae</taxon>
        <taxon>Breznakiella</taxon>
    </lineage>
</organism>
<feature type="domain" description="Response regulatory" evidence="10">
    <location>
        <begin position="3"/>
        <end position="119"/>
    </location>
</feature>
<dbReference type="GO" id="GO:0043565">
    <property type="term" value="F:sequence-specific DNA binding"/>
    <property type="evidence" value="ECO:0007669"/>
    <property type="project" value="InterPro"/>
</dbReference>
<dbReference type="PROSITE" id="PS50110">
    <property type="entry name" value="RESPONSE_REGULATORY"/>
    <property type="match status" value="1"/>
</dbReference>
<dbReference type="InterPro" id="IPR018062">
    <property type="entry name" value="HTH_AraC-typ_CS"/>
</dbReference>
<keyword evidence="7" id="KW-0804">Transcription</keyword>
<keyword evidence="4" id="KW-0902">Two-component regulatory system</keyword>
<dbReference type="EMBL" id="CP067089">
    <property type="protein sequence ID" value="QQO10418.1"/>
    <property type="molecule type" value="Genomic_DNA"/>
</dbReference>
<keyword evidence="5" id="KW-0805">Transcription regulation</keyword>
<feature type="modified residue" description="4-aspartylphosphate" evidence="8">
    <location>
        <position position="55"/>
    </location>
</feature>
<dbReference type="PANTHER" id="PTHR42713">
    <property type="entry name" value="HISTIDINE KINASE-RELATED"/>
    <property type="match status" value="1"/>
</dbReference>
<dbReference type="GO" id="GO:0005737">
    <property type="term" value="C:cytoplasm"/>
    <property type="evidence" value="ECO:0007669"/>
    <property type="project" value="UniProtKB-SubCell"/>
</dbReference>
<dbReference type="SMART" id="SM00448">
    <property type="entry name" value="REC"/>
    <property type="match status" value="1"/>
</dbReference>
<reference evidence="11" key="1">
    <citation type="submission" date="2021-01" db="EMBL/GenBank/DDBJ databases">
        <title>Description of Breznakiella homolactica.</title>
        <authorList>
            <person name="Song Y."/>
            <person name="Brune A."/>
        </authorList>
    </citation>
    <scope>NUCLEOTIDE SEQUENCE</scope>
    <source>
        <strain evidence="11">RmG30</strain>
    </source>
</reference>
<gene>
    <name evidence="11" type="ORF">JFL75_05730</name>
</gene>
<dbReference type="RefSeq" id="WP_215627722.1">
    <property type="nucleotide sequence ID" value="NZ_CP067089.2"/>
</dbReference>
<proteinExistence type="predicted"/>
<dbReference type="InterPro" id="IPR011006">
    <property type="entry name" value="CheY-like_superfamily"/>
</dbReference>
<dbReference type="Pfam" id="PF12833">
    <property type="entry name" value="HTH_18"/>
    <property type="match status" value="1"/>
</dbReference>
<dbReference type="InterPro" id="IPR018060">
    <property type="entry name" value="HTH_AraC"/>
</dbReference>
<keyword evidence="12" id="KW-1185">Reference proteome</keyword>
<evidence type="ECO:0000259" key="10">
    <source>
        <dbReference type="PROSITE" id="PS50110"/>
    </source>
</evidence>
<feature type="domain" description="HTH araC/xylS-type" evidence="9">
    <location>
        <begin position="161"/>
        <end position="259"/>
    </location>
</feature>
<sequence length="269" mass="30715">MYKVLVAEDETIIRKGLIFSVDWKKLGCIVVGEAADGEEGIKKIRTMKPDIVITDVKMPLKNGPDMIRETCGEVQYESIIISGYGEFEYARDAIRLGVSEYLLKPVEIEKLEAALTKAIGKLDRRNNYRILDEYAKIIDRSKIAGLIWPPESTGSVPENIQRTLSFIENHYREKISLQAMSSELGISATSLNENLKKYTGSTFTVLLNRFRIRQAIALLSRGQQRVYEAAENTGFEDYKYFSTVFKKYVGYTPTEFIRRNHFVRGAEQD</sequence>
<evidence type="ECO:0000256" key="6">
    <source>
        <dbReference type="ARBA" id="ARBA00023125"/>
    </source>
</evidence>
<dbReference type="InterPro" id="IPR001789">
    <property type="entry name" value="Sig_transdc_resp-reg_receiver"/>
</dbReference>
<dbReference type="Gene3D" id="3.40.50.2300">
    <property type="match status" value="1"/>
</dbReference>
<dbReference type="KEGG" id="bhc:JFL75_05730"/>
<dbReference type="GO" id="GO:0003700">
    <property type="term" value="F:DNA-binding transcription factor activity"/>
    <property type="evidence" value="ECO:0007669"/>
    <property type="project" value="InterPro"/>
</dbReference>
<evidence type="ECO:0000256" key="3">
    <source>
        <dbReference type="ARBA" id="ARBA00022553"/>
    </source>
</evidence>
<evidence type="ECO:0000256" key="4">
    <source>
        <dbReference type="ARBA" id="ARBA00023012"/>
    </source>
</evidence>
<evidence type="ECO:0000256" key="2">
    <source>
        <dbReference type="ARBA" id="ARBA00022490"/>
    </source>
</evidence>
<dbReference type="PROSITE" id="PS00041">
    <property type="entry name" value="HTH_ARAC_FAMILY_1"/>
    <property type="match status" value="1"/>
</dbReference>
<evidence type="ECO:0000313" key="12">
    <source>
        <dbReference type="Proteomes" id="UP000595917"/>
    </source>
</evidence>
<dbReference type="Pfam" id="PF00072">
    <property type="entry name" value="Response_reg"/>
    <property type="match status" value="1"/>
</dbReference>
<keyword evidence="6" id="KW-0238">DNA-binding</keyword>
<evidence type="ECO:0000256" key="5">
    <source>
        <dbReference type="ARBA" id="ARBA00023015"/>
    </source>
</evidence>
<evidence type="ECO:0000313" key="11">
    <source>
        <dbReference type="EMBL" id="QQO10418.1"/>
    </source>
</evidence>
<evidence type="ECO:0000256" key="1">
    <source>
        <dbReference type="ARBA" id="ARBA00004496"/>
    </source>
</evidence>
<dbReference type="SUPFAM" id="SSF46689">
    <property type="entry name" value="Homeodomain-like"/>
    <property type="match status" value="1"/>
</dbReference>
<keyword evidence="2" id="KW-0963">Cytoplasm</keyword>
<name>A0A7T7XQ57_9SPIR</name>
<accession>A0A7T7XQ57</accession>
<evidence type="ECO:0000256" key="7">
    <source>
        <dbReference type="ARBA" id="ARBA00023163"/>
    </source>
</evidence>
<dbReference type="GO" id="GO:0000160">
    <property type="term" value="P:phosphorelay signal transduction system"/>
    <property type="evidence" value="ECO:0007669"/>
    <property type="project" value="UniProtKB-KW"/>
</dbReference>
<dbReference type="SUPFAM" id="SSF52172">
    <property type="entry name" value="CheY-like"/>
    <property type="match status" value="1"/>
</dbReference>
<dbReference type="SMART" id="SM00342">
    <property type="entry name" value="HTH_ARAC"/>
    <property type="match status" value="1"/>
</dbReference>
<keyword evidence="3 8" id="KW-0597">Phosphoprotein</keyword>
<dbReference type="PROSITE" id="PS01124">
    <property type="entry name" value="HTH_ARAC_FAMILY_2"/>
    <property type="match status" value="1"/>
</dbReference>
<protein>
    <submittedName>
        <fullName evidence="11">Response regulator</fullName>
    </submittedName>
</protein>
<dbReference type="Gene3D" id="1.10.10.60">
    <property type="entry name" value="Homeodomain-like"/>
    <property type="match status" value="2"/>
</dbReference>
<dbReference type="PANTHER" id="PTHR42713:SF3">
    <property type="entry name" value="TRANSCRIPTIONAL REGULATORY PROTEIN HPTR"/>
    <property type="match status" value="1"/>
</dbReference>
<dbReference type="InterPro" id="IPR051552">
    <property type="entry name" value="HptR"/>
</dbReference>
<dbReference type="CDD" id="cd17536">
    <property type="entry name" value="REC_YesN-like"/>
    <property type="match status" value="1"/>
</dbReference>
<dbReference type="AlphaFoldDB" id="A0A7T7XQ57"/>
<evidence type="ECO:0000259" key="9">
    <source>
        <dbReference type="PROSITE" id="PS01124"/>
    </source>
</evidence>
<evidence type="ECO:0000256" key="8">
    <source>
        <dbReference type="PROSITE-ProRule" id="PRU00169"/>
    </source>
</evidence>
<dbReference type="InterPro" id="IPR009057">
    <property type="entry name" value="Homeodomain-like_sf"/>
</dbReference>
<comment type="subcellular location">
    <subcellularLocation>
        <location evidence="1">Cytoplasm</location>
    </subcellularLocation>
</comment>
<dbReference type="Proteomes" id="UP000595917">
    <property type="component" value="Chromosome"/>
</dbReference>